<dbReference type="PANTHER" id="PTHR12069">
    <property type="entry name" value="DNA-DIRECTED RNA POLYMERASES III 80 KDA POLYPEPTIDE RNA POLYMERASE III SUBUNIT 5"/>
    <property type="match status" value="1"/>
</dbReference>
<organism evidence="2 3">
    <name type="scientific">Neohortaea acidophila</name>
    <dbReference type="NCBI Taxonomy" id="245834"/>
    <lineage>
        <taxon>Eukaryota</taxon>
        <taxon>Fungi</taxon>
        <taxon>Dikarya</taxon>
        <taxon>Ascomycota</taxon>
        <taxon>Pezizomycotina</taxon>
        <taxon>Dothideomycetes</taxon>
        <taxon>Dothideomycetidae</taxon>
        <taxon>Mycosphaerellales</taxon>
        <taxon>Teratosphaeriaceae</taxon>
        <taxon>Neohortaea</taxon>
    </lineage>
</organism>
<protein>
    <submittedName>
        <fullName evidence="2">DNA-directed RNA polymerase III subunit Rpc5</fullName>
    </submittedName>
</protein>
<evidence type="ECO:0000313" key="3">
    <source>
        <dbReference type="Proteomes" id="UP000799767"/>
    </source>
</evidence>
<dbReference type="EMBL" id="MU001635">
    <property type="protein sequence ID" value="KAF2482901.1"/>
    <property type="molecule type" value="Genomic_DNA"/>
</dbReference>
<dbReference type="Proteomes" id="UP000799767">
    <property type="component" value="Unassembled WGS sequence"/>
</dbReference>
<dbReference type="GO" id="GO:0005666">
    <property type="term" value="C:RNA polymerase III complex"/>
    <property type="evidence" value="ECO:0007669"/>
    <property type="project" value="TreeGrafter"/>
</dbReference>
<reference evidence="2" key="1">
    <citation type="journal article" date="2020" name="Stud. Mycol.">
        <title>101 Dothideomycetes genomes: a test case for predicting lifestyles and emergence of pathogens.</title>
        <authorList>
            <person name="Haridas S."/>
            <person name="Albert R."/>
            <person name="Binder M."/>
            <person name="Bloem J."/>
            <person name="Labutti K."/>
            <person name="Salamov A."/>
            <person name="Andreopoulos B."/>
            <person name="Baker S."/>
            <person name="Barry K."/>
            <person name="Bills G."/>
            <person name="Bluhm B."/>
            <person name="Cannon C."/>
            <person name="Castanera R."/>
            <person name="Culley D."/>
            <person name="Daum C."/>
            <person name="Ezra D."/>
            <person name="Gonzalez J."/>
            <person name="Henrissat B."/>
            <person name="Kuo A."/>
            <person name="Liang C."/>
            <person name="Lipzen A."/>
            <person name="Lutzoni F."/>
            <person name="Magnuson J."/>
            <person name="Mondo S."/>
            <person name="Nolan M."/>
            <person name="Ohm R."/>
            <person name="Pangilinan J."/>
            <person name="Park H.-J."/>
            <person name="Ramirez L."/>
            <person name="Alfaro M."/>
            <person name="Sun H."/>
            <person name="Tritt A."/>
            <person name="Yoshinaga Y."/>
            <person name="Zwiers L.-H."/>
            <person name="Turgeon B."/>
            <person name="Goodwin S."/>
            <person name="Spatafora J."/>
            <person name="Crous P."/>
            <person name="Grigoriev I."/>
        </authorList>
    </citation>
    <scope>NUCLEOTIDE SEQUENCE</scope>
    <source>
        <strain evidence="2">CBS 113389</strain>
    </source>
</reference>
<gene>
    <name evidence="2" type="ORF">BDY17DRAFT_310000</name>
</gene>
<dbReference type="Pfam" id="PF04801">
    <property type="entry name" value="RPC5"/>
    <property type="match status" value="2"/>
</dbReference>
<feature type="compositionally biased region" description="Acidic residues" evidence="1">
    <location>
        <begin position="338"/>
        <end position="350"/>
    </location>
</feature>
<keyword evidence="2" id="KW-0804">Transcription</keyword>
<keyword evidence="3" id="KW-1185">Reference proteome</keyword>
<dbReference type="RefSeq" id="XP_033589471.1">
    <property type="nucleotide sequence ID" value="XM_033735391.1"/>
</dbReference>
<proteinExistence type="predicted"/>
<dbReference type="GO" id="GO:0042797">
    <property type="term" value="P:tRNA transcription by RNA polymerase III"/>
    <property type="evidence" value="ECO:0007669"/>
    <property type="project" value="TreeGrafter"/>
</dbReference>
<dbReference type="InterPro" id="IPR006886">
    <property type="entry name" value="RNA_pol_III_Rpc5"/>
</dbReference>
<dbReference type="GeneID" id="54476393"/>
<sequence>MAPARIEEDDPVTAEYDVFLTNPSAKQQILLVQYPNRSRDKPYNASGLALPREMRIKPQAAHMELDISLNTDRNFNKWRGLKWGDALKTGREVQNVSATYGLAAGFTGVRGGVGGGLRRLQLKDAADRELDLSNGLIEFDDAQEQGKVMHTQTLGGQIVHHESATEAGKPVYFVGAFRGSELHLSQVTGSVQLRPQFHHLDAEDQRNRIAASRAAAEAEAAASAAPDIARVVHQTYKPTTINPKGELEQREHEMKMALQTAHEERWVKLEYVDEEEPEAYRVWNERMFVQDTSEAGGCVRLRSGMEDEEFLDAISAPAKEGTVRRRRRSRKGRGSEVVDVDVDVDDGEEG</sequence>
<name>A0A6A6PT92_9PEZI</name>
<keyword evidence="2" id="KW-0240">DNA-directed RNA polymerase</keyword>
<accession>A0A6A6PT92</accession>
<evidence type="ECO:0000256" key="1">
    <source>
        <dbReference type="SAM" id="MobiDB-lite"/>
    </source>
</evidence>
<evidence type="ECO:0000313" key="2">
    <source>
        <dbReference type="EMBL" id="KAF2482901.1"/>
    </source>
</evidence>
<dbReference type="AlphaFoldDB" id="A0A6A6PT92"/>
<dbReference type="OrthoDB" id="340681at2759"/>
<feature type="region of interest" description="Disordered" evidence="1">
    <location>
        <begin position="318"/>
        <end position="350"/>
    </location>
</feature>
<dbReference type="PANTHER" id="PTHR12069:SF0">
    <property type="entry name" value="DNA-DIRECTED RNA POLYMERASE III SUBUNIT RPC5"/>
    <property type="match status" value="1"/>
</dbReference>